<evidence type="ECO:0000313" key="4">
    <source>
        <dbReference type="EMBL" id="HJB38483.1"/>
    </source>
</evidence>
<dbReference type="PANTHER" id="PTHR10724:SF10">
    <property type="entry name" value="S1 RNA-BINDING DOMAIN-CONTAINING PROTEIN 1"/>
    <property type="match status" value="1"/>
</dbReference>
<dbReference type="PROSITE" id="PS50126">
    <property type="entry name" value="S1"/>
    <property type="match status" value="1"/>
</dbReference>
<protein>
    <submittedName>
        <fullName evidence="4">S1 RNA-binding domain-containing protein</fullName>
    </submittedName>
</protein>
<dbReference type="InterPro" id="IPR050437">
    <property type="entry name" value="Ribos_protein_bS1-like"/>
</dbReference>
<dbReference type="Proteomes" id="UP000824214">
    <property type="component" value="Unassembled WGS sequence"/>
</dbReference>
<evidence type="ECO:0000313" key="5">
    <source>
        <dbReference type="Proteomes" id="UP000824214"/>
    </source>
</evidence>
<dbReference type="GO" id="GO:0003735">
    <property type="term" value="F:structural constituent of ribosome"/>
    <property type="evidence" value="ECO:0007669"/>
    <property type="project" value="TreeGrafter"/>
</dbReference>
<feature type="compositionally biased region" description="Pro residues" evidence="2">
    <location>
        <begin position="115"/>
        <end position="127"/>
    </location>
</feature>
<dbReference type="SUPFAM" id="SSF50249">
    <property type="entry name" value="Nucleic acid-binding proteins"/>
    <property type="match status" value="1"/>
</dbReference>
<sequence length="180" mass="20264">MQLEVGGIYEGKVTGITKFGAFVSFEGGQTGMVHISEVAPTFVTEIRDFVTEGQTVKVKVLSINEEGKISLSMKKALPEDQQRRPARRPDGQRREGGPRRDGAPREGRREGSRPPRQPRPAPQPGPARPGDFEWQSRRNDSGTFEEMMSRFKQTSDEKMSDLKRGNESRRGYSRRGQQKS</sequence>
<feature type="compositionally biased region" description="Basic and acidic residues" evidence="2">
    <location>
        <begin position="76"/>
        <end position="113"/>
    </location>
</feature>
<feature type="compositionally biased region" description="Basic and acidic residues" evidence="2">
    <location>
        <begin position="147"/>
        <end position="170"/>
    </location>
</feature>
<dbReference type="SMART" id="SM00316">
    <property type="entry name" value="S1"/>
    <property type="match status" value="1"/>
</dbReference>
<feature type="compositionally biased region" description="Basic and acidic residues" evidence="2">
    <location>
        <begin position="130"/>
        <end position="140"/>
    </location>
</feature>
<dbReference type="GO" id="GO:0003729">
    <property type="term" value="F:mRNA binding"/>
    <property type="evidence" value="ECO:0007669"/>
    <property type="project" value="TreeGrafter"/>
</dbReference>
<accession>A0A9D2M177</accession>
<comment type="function">
    <text evidence="1">Binds mRNA; thus facilitating recognition of the initiation point. It is needed to translate mRNA with a short Shine-Dalgarno (SD) purine-rich sequence.</text>
</comment>
<dbReference type="Pfam" id="PF00575">
    <property type="entry name" value="S1"/>
    <property type="match status" value="1"/>
</dbReference>
<dbReference type="InterPro" id="IPR012340">
    <property type="entry name" value="NA-bd_OB-fold"/>
</dbReference>
<evidence type="ECO:0000259" key="3">
    <source>
        <dbReference type="PROSITE" id="PS50126"/>
    </source>
</evidence>
<proteinExistence type="predicted"/>
<reference evidence="4" key="1">
    <citation type="journal article" date="2021" name="PeerJ">
        <title>Extensive microbial diversity within the chicken gut microbiome revealed by metagenomics and culture.</title>
        <authorList>
            <person name="Gilroy R."/>
            <person name="Ravi A."/>
            <person name="Getino M."/>
            <person name="Pursley I."/>
            <person name="Horton D.L."/>
            <person name="Alikhan N.F."/>
            <person name="Baker D."/>
            <person name="Gharbi K."/>
            <person name="Hall N."/>
            <person name="Watson M."/>
            <person name="Adriaenssens E.M."/>
            <person name="Foster-Nyarko E."/>
            <person name="Jarju S."/>
            <person name="Secka A."/>
            <person name="Antonio M."/>
            <person name="Oren A."/>
            <person name="Chaudhuri R.R."/>
            <person name="La Ragione R."/>
            <person name="Hildebrand F."/>
            <person name="Pallen M.J."/>
        </authorList>
    </citation>
    <scope>NUCLEOTIDE SEQUENCE</scope>
    <source>
        <strain evidence="4">ChiBcolR8-3208</strain>
    </source>
</reference>
<evidence type="ECO:0000256" key="1">
    <source>
        <dbReference type="ARBA" id="ARBA00025604"/>
    </source>
</evidence>
<reference evidence="4" key="2">
    <citation type="submission" date="2021-04" db="EMBL/GenBank/DDBJ databases">
        <authorList>
            <person name="Gilroy R."/>
        </authorList>
    </citation>
    <scope>NUCLEOTIDE SEQUENCE</scope>
    <source>
        <strain evidence="4">ChiBcolR8-3208</strain>
    </source>
</reference>
<comment type="caution">
    <text evidence="4">The sequence shown here is derived from an EMBL/GenBank/DDBJ whole genome shotgun (WGS) entry which is preliminary data.</text>
</comment>
<name>A0A9D2M177_9FIRM</name>
<evidence type="ECO:0000256" key="2">
    <source>
        <dbReference type="SAM" id="MobiDB-lite"/>
    </source>
</evidence>
<gene>
    <name evidence="4" type="ORF">H9942_10545</name>
</gene>
<dbReference type="AlphaFoldDB" id="A0A9D2M177"/>
<feature type="domain" description="S1 motif" evidence="3">
    <location>
        <begin position="6"/>
        <end position="74"/>
    </location>
</feature>
<dbReference type="Gene3D" id="2.40.50.140">
    <property type="entry name" value="Nucleic acid-binding proteins"/>
    <property type="match status" value="1"/>
</dbReference>
<feature type="compositionally biased region" description="Basic residues" evidence="2">
    <location>
        <begin position="171"/>
        <end position="180"/>
    </location>
</feature>
<organism evidence="4 5">
    <name type="scientific">Candidatus Acutalibacter ornithocaccae</name>
    <dbReference type="NCBI Taxonomy" id="2838416"/>
    <lineage>
        <taxon>Bacteria</taxon>
        <taxon>Bacillati</taxon>
        <taxon>Bacillota</taxon>
        <taxon>Clostridia</taxon>
        <taxon>Eubacteriales</taxon>
        <taxon>Acutalibacteraceae</taxon>
        <taxon>Acutalibacter</taxon>
    </lineage>
</organism>
<dbReference type="InterPro" id="IPR003029">
    <property type="entry name" value="S1_domain"/>
</dbReference>
<dbReference type="GO" id="GO:0006412">
    <property type="term" value="P:translation"/>
    <property type="evidence" value="ECO:0007669"/>
    <property type="project" value="TreeGrafter"/>
</dbReference>
<dbReference type="FunFam" id="2.40.50.140:FF:000103">
    <property type="entry name" value="protein RRP5 homolog"/>
    <property type="match status" value="1"/>
</dbReference>
<dbReference type="PANTHER" id="PTHR10724">
    <property type="entry name" value="30S RIBOSOMAL PROTEIN S1"/>
    <property type="match status" value="1"/>
</dbReference>
<dbReference type="EMBL" id="DWXZ01000221">
    <property type="protein sequence ID" value="HJB38483.1"/>
    <property type="molecule type" value="Genomic_DNA"/>
</dbReference>
<feature type="region of interest" description="Disordered" evidence="2">
    <location>
        <begin position="72"/>
        <end position="180"/>
    </location>
</feature>
<dbReference type="CDD" id="cd05692">
    <property type="entry name" value="S1_RPS1_repeat_hs4"/>
    <property type="match status" value="1"/>
</dbReference>